<dbReference type="AlphaFoldDB" id="A0AAI9G3G7"/>
<evidence type="ECO:0000313" key="2">
    <source>
        <dbReference type="Proteomes" id="UP001225498"/>
    </source>
</evidence>
<sequence>MATETTVINICDRSGSRHDAAAYMAGSTWAQLNVTWSGEKGGRTWQGDAGGVNLKGKAWLCEPCTDAFLAFLKPSEASHG</sequence>
<accession>A0AAI9G3G7</accession>
<dbReference type="RefSeq" id="WP_049450607.1">
    <property type="nucleotide sequence ID" value="NZ_CP182416.1"/>
</dbReference>
<organism evidence="1 2">
    <name type="scientific">Stenotrophomonas maltophilia</name>
    <name type="common">Pseudomonas maltophilia</name>
    <name type="synonym">Xanthomonas maltophilia</name>
    <dbReference type="NCBI Taxonomy" id="40324"/>
    <lineage>
        <taxon>Bacteria</taxon>
        <taxon>Pseudomonadati</taxon>
        <taxon>Pseudomonadota</taxon>
        <taxon>Gammaproteobacteria</taxon>
        <taxon>Lysobacterales</taxon>
        <taxon>Lysobacteraceae</taxon>
        <taxon>Stenotrophomonas</taxon>
        <taxon>Stenotrophomonas maltophilia group</taxon>
    </lineage>
</organism>
<comment type="caution">
    <text evidence="1">The sequence shown here is derived from an EMBL/GenBank/DDBJ whole genome shotgun (WGS) entry which is preliminary data.</text>
</comment>
<name>A0AAI9G3G7_STEMA</name>
<reference evidence="1" key="1">
    <citation type="submission" date="2023-08" db="EMBL/GenBank/DDBJ databases">
        <authorList>
            <consortium name="Clinical and Environmental Microbiology Branch: Whole genome sequencing antimicrobial resistance pathogens in the healthcare setting"/>
        </authorList>
    </citation>
    <scope>NUCLEOTIDE SEQUENCE</scope>
    <source>
        <strain evidence="1">2023CJ-00293</strain>
    </source>
</reference>
<gene>
    <name evidence="1" type="ORF">REH87_001222</name>
</gene>
<dbReference type="EMBL" id="ABLTIR010000016">
    <property type="protein sequence ID" value="EKZ1926233.1"/>
    <property type="molecule type" value="Genomic_DNA"/>
</dbReference>
<proteinExistence type="predicted"/>
<protein>
    <submittedName>
        <fullName evidence="1">Uncharacterized protein</fullName>
    </submittedName>
</protein>
<dbReference type="Proteomes" id="UP001225498">
    <property type="component" value="Unassembled WGS sequence"/>
</dbReference>
<evidence type="ECO:0000313" key="1">
    <source>
        <dbReference type="EMBL" id="EKZ1926233.1"/>
    </source>
</evidence>